<dbReference type="Proteomes" id="UP000070224">
    <property type="component" value="Unassembled WGS sequence"/>
</dbReference>
<comment type="caution">
    <text evidence="1">The sequence shown here is derived from an EMBL/GenBank/DDBJ whole genome shotgun (WGS) entry which is preliminary data.</text>
</comment>
<name>A0A134BE87_9PORP</name>
<evidence type="ECO:0000313" key="2">
    <source>
        <dbReference type="Proteomes" id="UP000070224"/>
    </source>
</evidence>
<protein>
    <submittedName>
        <fullName evidence="1">Uncharacterized protein</fullName>
    </submittedName>
</protein>
<proteinExistence type="predicted"/>
<gene>
    <name evidence="1" type="ORF">HMPREF3185_00213</name>
</gene>
<dbReference type="PATRIC" id="fig|322095.3.peg.212"/>
<sequence>MVGKEHSAEVRVEWARGGGVTSTGRRSDQYWSHRGSVLVTNVYQYWSMQRPVLLHFPLR</sequence>
<dbReference type="AlphaFoldDB" id="A0A134BE87"/>
<organism evidence="1 2">
    <name type="scientific">Porphyromonas somerae</name>
    <dbReference type="NCBI Taxonomy" id="322095"/>
    <lineage>
        <taxon>Bacteria</taxon>
        <taxon>Pseudomonadati</taxon>
        <taxon>Bacteroidota</taxon>
        <taxon>Bacteroidia</taxon>
        <taxon>Bacteroidales</taxon>
        <taxon>Porphyromonadaceae</taxon>
        <taxon>Porphyromonas</taxon>
    </lineage>
</organism>
<evidence type="ECO:0000313" key="1">
    <source>
        <dbReference type="EMBL" id="KXB78272.1"/>
    </source>
</evidence>
<keyword evidence="2" id="KW-1185">Reference proteome</keyword>
<reference evidence="2" key="1">
    <citation type="submission" date="2016-01" db="EMBL/GenBank/DDBJ databases">
        <authorList>
            <person name="Mitreva M."/>
            <person name="Pepin K.H."/>
            <person name="Mihindukulasuriya K.A."/>
            <person name="Fulton R."/>
            <person name="Fronick C."/>
            <person name="O'Laughlin M."/>
            <person name="Miner T."/>
            <person name="Herter B."/>
            <person name="Rosa B.A."/>
            <person name="Cordes M."/>
            <person name="Tomlinson C."/>
            <person name="Wollam A."/>
            <person name="Palsikar V.B."/>
            <person name="Mardis E.R."/>
            <person name="Wilson R.K."/>
        </authorList>
    </citation>
    <scope>NUCLEOTIDE SEQUENCE [LARGE SCALE GENOMIC DNA]</scope>
    <source>
        <strain evidence="2">KA00683</strain>
    </source>
</reference>
<dbReference type="EMBL" id="LSDK01000015">
    <property type="protein sequence ID" value="KXB78272.1"/>
    <property type="molecule type" value="Genomic_DNA"/>
</dbReference>
<accession>A0A134BE87</accession>